<evidence type="ECO:0008006" key="3">
    <source>
        <dbReference type="Google" id="ProtNLM"/>
    </source>
</evidence>
<dbReference type="Proteomes" id="UP001567538">
    <property type="component" value="Unassembled WGS sequence"/>
</dbReference>
<proteinExistence type="predicted"/>
<name>A0ABD1FL90_SALDI</name>
<comment type="caution">
    <text evidence="1">The sequence shown here is derived from an EMBL/GenBank/DDBJ whole genome shotgun (WGS) entry which is preliminary data.</text>
</comment>
<evidence type="ECO:0000313" key="1">
    <source>
        <dbReference type="EMBL" id="KAL1532602.1"/>
    </source>
</evidence>
<keyword evidence="2" id="KW-1185">Reference proteome</keyword>
<gene>
    <name evidence="1" type="ORF">AAHA92_32589</name>
</gene>
<evidence type="ECO:0000313" key="2">
    <source>
        <dbReference type="Proteomes" id="UP001567538"/>
    </source>
</evidence>
<sequence length="74" mass="8239">MKRLQTKLFGAATQNSITLLQQLLIDDPLIVERALVNRFNETPLHFASTNQRVATTIGERVEFTVIFSYASGSG</sequence>
<dbReference type="EMBL" id="JBEAFC010000014">
    <property type="protein sequence ID" value="KAL1532602.1"/>
    <property type="molecule type" value="Genomic_DNA"/>
</dbReference>
<reference evidence="1 2" key="1">
    <citation type="submission" date="2024-06" db="EMBL/GenBank/DDBJ databases">
        <title>A chromosome level genome sequence of Diviner's sage (Salvia divinorum).</title>
        <authorList>
            <person name="Ford S.A."/>
            <person name="Ro D.-K."/>
            <person name="Ness R.W."/>
            <person name="Phillips M.A."/>
        </authorList>
    </citation>
    <scope>NUCLEOTIDE SEQUENCE [LARGE SCALE GENOMIC DNA]</scope>
    <source>
        <strain evidence="1">SAF-2024a</strain>
        <tissue evidence="1">Leaf</tissue>
    </source>
</reference>
<protein>
    <recommendedName>
        <fullName evidence="3">Ankyrin repeat protein</fullName>
    </recommendedName>
</protein>
<organism evidence="1 2">
    <name type="scientific">Salvia divinorum</name>
    <name type="common">Maria pastora</name>
    <name type="synonym">Diviner's sage</name>
    <dbReference type="NCBI Taxonomy" id="28513"/>
    <lineage>
        <taxon>Eukaryota</taxon>
        <taxon>Viridiplantae</taxon>
        <taxon>Streptophyta</taxon>
        <taxon>Embryophyta</taxon>
        <taxon>Tracheophyta</taxon>
        <taxon>Spermatophyta</taxon>
        <taxon>Magnoliopsida</taxon>
        <taxon>eudicotyledons</taxon>
        <taxon>Gunneridae</taxon>
        <taxon>Pentapetalae</taxon>
        <taxon>asterids</taxon>
        <taxon>lamiids</taxon>
        <taxon>Lamiales</taxon>
        <taxon>Lamiaceae</taxon>
        <taxon>Nepetoideae</taxon>
        <taxon>Mentheae</taxon>
        <taxon>Salviinae</taxon>
        <taxon>Salvia</taxon>
        <taxon>Salvia subgen. Calosphace</taxon>
    </lineage>
</organism>
<dbReference type="AlphaFoldDB" id="A0ABD1FL90"/>
<accession>A0ABD1FL90</accession>